<dbReference type="InterPro" id="IPR000868">
    <property type="entry name" value="Isochorismatase-like_dom"/>
</dbReference>
<gene>
    <name evidence="3" type="ORF">A4H34_05800</name>
</gene>
<keyword evidence="4" id="KW-1185">Reference proteome</keyword>
<evidence type="ECO:0000313" key="4">
    <source>
        <dbReference type="Proteomes" id="UP000078368"/>
    </source>
</evidence>
<accession>A0A179B5I7</accession>
<reference evidence="3 4" key="1">
    <citation type="submission" date="2016-04" db="EMBL/GenBank/DDBJ databases">
        <title>Peptidophaga gingivicola gen. nov., sp. nov., isolated from human subgingival plaque.</title>
        <authorList>
            <person name="Beall C.J."/>
            <person name="Mokrzan E.M."/>
            <person name="Griffen A.L."/>
            <person name="Leys E.J."/>
        </authorList>
    </citation>
    <scope>NUCLEOTIDE SEQUENCE [LARGE SCALE GENOMIC DNA]</scope>
    <source>
        <strain evidence="3 4">BA112</strain>
    </source>
</reference>
<name>A0A179B5I7_9ACTO</name>
<protein>
    <recommendedName>
        <fullName evidence="2">Isochorismatase-like domain-containing protein</fullName>
    </recommendedName>
</protein>
<dbReference type="STRING" id="1823756.A4H34_05800"/>
<comment type="caution">
    <text evidence="3">The sequence shown here is derived from an EMBL/GenBank/DDBJ whole genome shotgun (WGS) entry which is preliminary data.</text>
</comment>
<dbReference type="InterPro" id="IPR050272">
    <property type="entry name" value="Isochorismatase-like_hydrls"/>
</dbReference>
<dbReference type="InterPro" id="IPR036380">
    <property type="entry name" value="Isochorismatase-like_sf"/>
</dbReference>
<feature type="domain" description="Isochorismatase-like" evidence="2">
    <location>
        <begin position="6"/>
        <end position="141"/>
    </location>
</feature>
<dbReference type="Proteomes" id="UP000078368">
    <property type="component" value="Unassembled WGS sequence"/>
</dbReference>
<dbReference type="RefSeq" id="WP_064231360.1">
    <property type="nucleotide sequence ID" value="NZ_LVZK01000001.1"/>
</dbReference>
<keyword evidence="1" id="KW-0378">Hydrolase</keyword>
<dbReference type="Pfam" id="PF00857">
    <property type="entry name" value="Isochorismatase"/>
    <property type="match status" value="1"/>
</dbReference>
<dbReference type="SUPFAM" id="SSF52499">
    <property type="entry name" value="Isochorismatase-like hydrolases"/>
    <property type="match status" value="1"/>
</dbReference>
<dbReference type="EMBL" id="LVZK01000001">
    <property type="protein sequence ID" value="OAP86639.1"/>
    <property type="molecule type" value="Genomic_DNA"/>
</dbReference>
<evidence type="ECO:0000256" key="1">
    <source>
        <dbReference type="ARBA" id="ARBA00022801"/>
    </source>
</evidence>
<dbReference type="OrthoDB" id="3174612at2"/>
<organism evidence="3 4">
    <name type="scientific">Peptidiphaga gingivicola</name>
    <dbReference type="NCBI Taxonomy" id="2741497"/>
    <lineage>
        <taxon>Bacteria</taxon>
        <taxon>Bacillati</taxon>
        <taxon>Actinomycetota</taxon>
        <taxon>Actinomycetes</taxon>
        <taxon>Actinomycetales</taxon>
        <taxon>Actinomycetaceae</taxon>
        <taxon>Peptidiphaga</taxon>
    </lineage>
</organism>
<dbReference type="Gene3D" id="3.40.50.850">
    <property type="entry name" value="Isochorismatase-like"/>
    <property type="match status" value="1"/>
</dbReference>
<proteinExistence type="predicted"/>
<evidence type="ECO:0000313" key="3">
    <source>
        <dbReference type="EMBL" id="OAP86639.1"/>
    </source>
</evidence>
<sequence>MANGKTALVVIDMQKAVLEASAHSGEIVANVVALVGKARAEGIPVVWVQHESEGIPRNTPGWQYVDELVPAPEEPLVPKTYADAFAKTELKGVLEGLGAKHFYLCGAMTDACIRSTLFGGVYRGYDVTLVADAHTTANRDEFGYTADQAIAVVNMMAGYTVLPEARTDVTTTASFPNRSAV</sequence>
<dbReference type="AlphaFoldDB" id="A0A179B5I7"/>
<dbReference type="GO" id="GO:0016787">
    <property type="term" value="F:hydrolase activity"/>
    <property type="evidence" value="ECO:0007669"/>
    <property type="project" value="UniProtKB-KW"/>
</dbReference>
<dbReference type="PANTHER" id="PTHR43540">
    <property type="entry name" value="PEROXYUREIDOACRYLATE/UREIDOACRYLATE AMIDOHYDROLASE-RELATED"/>
    <property type="match status" value="1"/>
</dbReference>
<evidence type="ECO:0000259" key="2">
    <source>
        <dbReference type="Pfam" id="PF00857"/>
    </source>
</evidence>